<name>A0A7L4ZWM2_9BACT</name>
<dbReference type="RefSeq" id="WP_151078842.1">
    <property type="nucleotide sequence ID" value="NZ_CP047647.1"/>
</dbReference>
<comment type="caution">
    <text evidence="1">The sequence shown here is derived from an EMBL/GenBank/DDBJ whole genome shotgun (WGS) entry which is preliminary data.</text>
</comment>
<keyword evidence="2" id="KW-1185">Reference proteome</keyword>
<dbReference type="EMBL" id="VTWU01000003">
    <property type="protein sequence ID" value="KAA9333421.1"/>
    <property type="molecule type" value="Genomic_DNA"/>
</dbReference>
<dbReference type="Proteomes" id="UP000326380">
    <property type="component" value="Unassembled WGS sequence"/>
</dbReference>
<proteinExistence type="predicted"/>
<reference evidence="1 2" key="1">
    <citation type="submission" date="2019-09" db="EMBL/GenBank/DDBJ databases">
        <title>Genome sequence of Hymenobacter sp. M3.</title>
        <authorList>
            <person name="Srinivasan S."/>
        </authorList>
    </citation>
    <scope>NUCLEOTIDE SEQUENCE [LARGE SCALE GENOMIC DNA]</scope>
    <source>
        <strain evidence="1 2">M3</strain>
    </source>
</reference>
<gene>
    <name evidence="1" type="ORF">F0P96_10655</name>
</gene>
<evidence type="ECO:0000313" key="2">
    <source>
        <dbReference type="Proteomes" id="UP000326380"/>
    </source>
</evidence>
<evidence type="ECO:0000313" key="1">
    <source>
        <dbReference type="EMBL" id="KAA9333421.1"/>
    </source>
</evidence>
<protein>
    <submittedName>
        <fullName evidence="1">Uncharacterized protein</fullName>
    </submittedName>
</protein>
<organism evidence="1 2">
    <name type="scientific">Hymenobacter busanensis</name>
    <dbReference type="NCBI Taxonomy" id="2607656"/>
    <lineage>
        <taxon>Bacteria</taxon>
        <taxon>Pseudomonadati</taxon>
        <taxon>Bacteroidota</taxon>
        <taxon>Cytophagia</taxon>
        <taxon>Cytophagales</taxon>
        <taxon>Hymenobacteraceae</taxon>
        <taxon>Hymenobacter</taxon>
    </lineage>
</organism>
<accession>A0A7L4ZWM2</accession>
<dbReference type="AlphaFoldDB" id="A0A7L4ZWM2"/>
<sequence>MKTFLKWFGLACLIGFALSLCTSCTRRPQPSDPETAHQHQAQHTPDVGAKPRNSTQTPEIRGNYVELPAAAPTTAVGRFLRTVNPVNRSQRRYNAREFNRAMAKTGKQKCKGCTIVYGSVDNLSQTGKKATAATGTGAAAAGAGAQQATDSATLTSAQTGNAATQQGDGNQLEQKATVEQAPDWRATLAAKLSGPLGMVLGLAGGVGILYLIYAWRRKRAAQDLIA</sequence>